<reference evidence="2 3" key="1">
    <citation type="journal article" date="2018" name="Mol. Plant">
        <title>The genome of Artemisia annua provides insight into the evolution of Asteraceae family and artemisinin biosynthesis.</title>
        <authorList>
            <person name="Shen Q."/>
            <person name="Zhang L."/>
            <person name="Liao Z."/>
            <person name="Wang S."/>
            <person name="Yan T."/>
            <person name="Shi P."/>
            <person name="Liu M."/>
            <person name="Fu X."/>
            <person name="Pan Q."/>
            <person name="Wang Y."/>
            <person name="Lv Z."/>
            <person name="Lu X."/>
            <person name="Zhang F."/>
            <person name="Jiang W."/>
            <person name="Ma Y."/>
            <person name="Chen M."/>
            <person name="Hao X."/>
            <person name="Li L."/>
            <person name="Tang Y."/>
            <person name="Lv G."/>
            <person name="Zhou Y."/>
            <person name="Sun X."/>
            <person name="Brodelius P.E."/>
            <person name="Rose J.K.C."/>
            <person name="Tang K."/>
        </authorList>
    </citation>
    <scope>NUCLEOTIDE SEQUENCE [LARGE SCALE GENOMIC DNA]</scope>
    <source>
        <strain evidence="3">cv. Huhao1</strain>
        <tissue evidence="2">Leaf</tissue>
    </source>
</reference>
<dbReference type="AlphaFoldDB" id="A0A2U1NIM0"/>
<proteinExistence type="predicted"/>
<feature type="signal peptide" evidence="1">
    <location>
        <begin position="1"/>
        <end position="22"/>
    </location>
</feature>
<dbReference type="Proteomes" id="UP000245207">
    <property type="component" value="Unassembled WGS sequence"/>
</dbReference>
<evidence type="ECO:0000256" key="1">
    <source>
        <dbReference type="SAM" id="SignalP"/>
    </source>
</evidence>
<dbReference type="EMBL" id="PKPP01002749">
    <property type="protein sequence ID" value="PWA73364.1"/>
    <property type="molecule type" value="Genomic_DNA"/>
</dbReference>
<keyword evidence="1" id="KW-0732">Signal</keyword>
<evidence type="ECO:0000313" key="2">
    <source>
        <dbReference type="EMBL" id="PWA73364.1"/>
    </source>
</evidence>
<comment type="caution">
    <text evidence="2">The sequence shown here is derived from an EMBL/GenBank/DDBJ whole genome shotgun (WGS) entry which is preliminary data.</text>
</comment>
<sequence length="219" mass="24506">MTGLPSDILNLILILLASSTNGARDLLRVSKTCKILKELAGKTSVLRAVSFQGLTDDYRKHLHPRDIIFQCARVGNQSAECILGKAFLTDVAFRHMISSNDQPTRDENGSYVGGPLQHPRLVRSFIRLASSKDINNLIFTAFNRYIHQFSGFEKANALGMFVAVRNMFLYELTWFCGANGWLENPSPNNFVAQVMPPNVVAHREGVIVIFDKLFPLTHV</sequence>
<dbReference type="OrthoDB" id="1498438at2759"/>
<name>A0A2U1NIM0_ARTAN</name>
<evidence type="ECO:0000313" key="3">
    <source>
        <dbReference type="Proteomes" id="UP000245207"/>
    </source>
</evidence>
<organism evidence="2 3">
    <name type="scientific">Artemisia annua</name>
    <name type="common">Sweet wormwood</name>
    <dbReference type="NCBI Taxonomy" id="35608"/>
    <lineage>
        <taxon>Eukaryota</taxon>
        <taxon>Viridiplantae</taxon>
        <taxon>Streptophyta</taxon>
        <taxon>Embryophyta</taxon>
        <taxon>Tracheophyta</taxon>
        <taxon>Spermatophyta</taxon>
        <taxon>Magnoliopsida</taxon>
        <taxon>eudicotyledons</taxon>
        <taxon>Gunneridae</taxon>
        <taxon>Pentapetalae</taxon>
        <taxon>asterids</taxon>
        <taxon>campanulids</taxon>
        <taxon>Asterales</taxon>
        <taxon>Asteraceae</taxon>
        <taxon>Asteroideae</taxon>
        <taxon>Anthemideae</taxon>
        <taxon>Artemisiinae</taxon>
        <taxon>Artemisia</taxon>
    </lineage>
</organism>
<protein>
    <submittedName>
        <fullName evidence="2">F-box domain, cyclin-like protein</fullName>
    </submittedName>
</protein>
<accession>A0A2U1NIM0</accession>
<gene>
    <name evidence="2" type="ORF">CTI12_AA092010</name>
</gene>
<keyword evidence="3" id="KW-1185">Reference proteome</keyword>
<feature type="chain" id="PRO_5015730965" evidence="1">
    <location>
        <begin position="23"/>
        <end position="219"/>
    </location>
</feature>